<dbReference type="GO" id="GO:0009289">
    <property type="term" value="C:pilus"/>
    <property type="evidence" value="ECO:0007669"/>
    <property type="project" value="InterPro"/>
</dbReference>
<protein>
    <recommendedName>
        <fullName evidence="3">Fimbrial protein</fullName>
    </recommendedName>
</protein>
<proteinExistence type="predicted"/>
<dbReference type="SUPFAM" id="SSF49401">
    <property type="entry name" value="Bacterial adhesins"/>
    <property type="match status" value="1"/>
</dbReference>
<dbReference type="InterPro" id="IPR008966">
    <property type="entry name" value="Adhesion_dom_sf"/>
</dbReference>
<name>A0A2V2BKF0_9GAMM</name>
<dbReference type="Proteomes" id="UP000245981">
    <property type="component" value="Unassembled WGS sequence"/>
</dbReference>
<sequence length="329" mass="35893">MIKRYNLGFILTVMLFLLLGISTCSQAKVKGIPLPKSCTKGSVHMTDGLLGFGDCHPTSEGLESGFLIGDGWSMPTGTSHVTELDGYKVYPQYSGNYNAVMFFCQSTTAVKCTISTANYQIHTRTVNQLNTTKTISKTKPNFGGAANALENQPSASFCVALQNTNGTDDAYYVDPKEPYSCSDGVPLPVEAATCYINRGKDIQVHFGDIKRTDLTDSPEAPAAIYKEINIPITCTRDAGISLKMAILFTSLVGQYHTISTTATGVNIIPFYDGHFSQDSDNNQGESTVYQYGIHEKNVRFYLFRDPDVKVKDIPLGPFSASSVMILTED</sequence>
<evidence type="ECO:0008006" key="3">
    <source>
        <dbReference type="Google" id="ProtNLM"/>
    </source>
</evidence>
<dbReference type="Gene3D" id="2.60.40.1090">
    <property type="entry name" value="Fimbrial-type adhesion domain"/>
    <property type="match status" value="1"/>
</dbReference>
<dbReference type="InterPro" id="IPR036937">
    <property type="entry name" value="Adhesion_dom_fimbrial_sf"/>
</dbReference>
<dbReference type="RefSeq" id="WP_109717144.1">
    <property type="nucleotide sequence ID" value="NZ_CP126314.1"/>
</dbReference>
<dbReference type="AlphaFoldDB" id="A0A2V2BKF0"/>
<dbReference type="EMBL" id="QGHF01000004">
    <property type="protein sequence ID" value="PWK97511.1"/>
    <property type="molecule type" value="Genomic_DNA"/>
</dbReference>
<evidence type="ECO:0000313" key="2">
    <source>
        <dbReference type="Proteomes" id="UP000245981"/>
    </source>
</evidence>
<gene>
    <name evidence="1" type="ORF">C7431_104188</name>
</gene>
<dbReference type="GO" id="GO:0007155">
    <property type="term" value="P:cell adhesion"/>
    <property type="evidence" value="ECO:0007669"/>
    <property type="project" value="InterPro"/>
</dbReference>
<comment type="caution">
    <text evidence="1">The sequence shown here is derived from an EMBL/GenBank/DDBJ whole genome shotgun (WGS) entry which is preliminary data.</text>
</comment>
<evidence type="ECO:0000313" key="1">
    <source>
        <dbReference type="EMBL" id="PWK97511.1"/>
    </source>
</evidence>
<dbReference type="OrthoDB" id="7007417at2"/>
<reference evidence="1 2" key="1">
    <citation type="submission" date="2018-05" db="EMBL/GenBank/DDBJ databases">
        <title>Genomic Encyclopedia of Type Strains, Phase IV (KMG-V): Genome sequencing to study the core and pangenomes of soil and plant-associated prokaryotes.</title>
        <authorList>
            <person name="Whitman W."/>
        </authorList>
    </citation>
    <scope>NUCLEOTIDE SEQUENCE [LARGE SCALE GENOMIC DNA]</scope>
    <source>
        <strain evidence="1 2">PNA 200-10</strain>
    </source>
</reference>
<accession>A0A2V2BKF0</accession>
<organism evidence="1 2">
    <name type="scientific">Pantoea allii</name>
    <dbReference type="NCBI Taxonomy" id="574096"/>
    <lineage>
        <taxon>Bacteria</taxon>
        <taxon>Pseudomonadati</taxon>
        <taxon>Pseudomonadota</taxon>
        <taxon>Gammaproteobacteria</taxon>
        <taxon>Enterobacterales</taxon>
        <taxon>Erwiniaceae</taxon>
        <taxon>Pantoea</taxon>
    </lineage>
</organism>